<evidence type="ECO:0000256" key="4">
    <source>
        <dbReference type="ARBA" id="ARBA00018350"/>
    </source>
</evidence>
<keyword evidence="8" id="KW-0687">Ribonucleoprotein</keyword>
<dbReference type="PANTHER" id="PTHR14094:SF9">
    <property type="entry name" value="SIGNAL RECOGNITION PARTICLE SUBUNIT SRP72"/>
    <property type="match status" value="1"/>
</dbReference>
<reference evidence="12" key="2">
    <citation type="journal article" date="2021" name="Sci. Data">
        <title>Chromosome-scale genome sequencing, assembly and annotation of six genomes from subfamily Leishmaniinae.</title>
        <authorList>
            <person name="Almutairi H."/>
            <person name="Urbaniak M.D."/>
            <person name="Bates M.D."/>
            <person name="Jariyapan N."/>
            <person name="Kwakye-Nuako G."/>
            <person name="Thomaz Soccol V."/>
            <person name="Al-Salem W.S."/>
            <person name="Dillon R.J."/>
            <person name="Bates P.A."/>
            <person name="Gatherer D."/>
        </authorList>
    </citation>
    <scope>NUCLEOTIDE SEQUENCE [LARGE SCALE GENOMIC DNA]</scope>
</reference>
<evidence type="ECO:0000259" key="10">
    <source>
        <dbReference type="Pfam" id="PF08492"/>
    </source>
</evidence>
<name>A0A836KPP0_9TRYP</name>
<evidence type="ECO:0000256" key="6">
    <source>
        <dbReference type="ARBA" id="ARBA00022824"/>
    </source>
</evidence>
<feature type="region of interest" description="Disordered" evidence="9">
    <location>
        <begin position="713"/>
        <end position="735"/>
    </location>
</feature>
<dbReference type="PIRSF" id="PIRSF038922">
    <property type="entry name" value="SRP72"/>
    <property type="match status" value="1"/>
</dbReference>
<feature type="domain" description="Signal recognition particle SRP72 subunit RNA-binding" evidence="10">
    <location>
        <begin position="651"/>
        <end position="682"/>
    </location>
</feature>
<dbReference type="GO" id="GO:0005783">
    <property type="term" value="C:endoplasmic reticulum"/>
    <property type="evidence" value="ECO:0007669"/>
    <property type="project" value="UniProtKB-SubCell"/>
</dbReference>
<comment type="caution">
    <text evidence="11">The sequence shown here is derived from an EMBL/GenBank/DDBJ whole genome shotgun (WGS) entry which is preliminary data.</text>
</comment>
<keyword evidence="5" id="KW-0963">Cytoplasm</keyword>
<dbReference type="KEGG" id="loi:92362315"/>
<protein>
    <recommendedName>
        <fullName evidence="4">Signal recognition particle subunit SRP72</fullName>
    </recommendedName>
</protein>
<dbReference type="RefSeq" id="XP_067063893.1">
    <property type="nucleotide sequence ID" value="XM_067208381.1"/>
</dbReference>
<dbReference type="EMBL" id="JAFHLR010000019">
    <property type="protein sequence ID" value="KAG5480892.1"/>
    <property type="molecule type" value="Genomic_DNA"/>
</dbReference>
<dbReference type="GeneID" id="92362315"/>
<evidence type="ECO:0000256" key="7">
    <source>
        <dbReference type="ARBA" id="ARBA00023135"/>
    </source>
</evidence>
<accession>A0A836KPP0</accession>
<evidence type="ECO:0000256" key="1">
    <source>
        <dbReference type="ARBA" id="ARBA00004240"/>
    </source>
</evidence>
<comment type="subcellular location">
    <subcellularLocation>
        <location evidence="2">Cytoplasm</location>
    </subcellularLocation>
    <subcellularLocation>
        <location evidence="1">Endoplasmic reticulum</location>
    </subcellularLocation>
</comment>
<dbReference type="InterPro" id="IPR011990">
    <property type="entry name" value="TPR-like_helical_dom_sf"/>
</dbReference>
<evidence type="ECO:0000256" key="5">
    <source>
        <dbReference type="ARBA" id="ARBA00022490"/>
    </source>
</evidence>
<dbReference type="GO" id="GO:0008312">
    <property type="term" value="F:7S RNA binding"/>
    <property type="evidence" value="ECO:0007669"/>
    <property type="project" value="InterPro"/>
</dbReference>
<evidence type="ECO:0000313" key="11">
    <source>
        <dbReference type="EMBL" id="KAG5480892.1"/>
    </source>
</evidence>
<evidence type="ECO:0000256" key="2">
    <source>
        <dbReference type="ARBA" id="ARBA00004496"/>
    </source>
</evidence>
<dbReference type="Proteomes" id="UP000674143">
    <property type="component" value="Unassembled WGS sequence"/>
</dbReference>
<dbReference type="AlphaFoldDB" id="A0A836KPP0"/>
<dbReference type="InterPro" id="IPR013699">
    <property type="entry name" value="Signal_recog_part_SRP72_RNA-bd"/>
</dbReference>
<feature type="region of interest" description="Disordered" evidence="9">
    <location>
        <begin position="641"/>
        <end position="672"/>
    </location>
</feature>
<evidence type="ECO:0000256" key="3">
    <source>
        <dbReference type="ARBA" id="ARBA00007676"/>
    </source>
</evidence>
<evidence type="ECO:0000256" key="9">
    <source>
        <dbReference type="SAM" id="MobiDB-lite"/>
    </source>
</evidence>
<dbReference type="SMR" id="A0A836KPP0"/>
<dbReference type="SUPFAM" id="SSF48452">
    <property type="entry name" value="TPR-like"/>
    <property type="match status" value="1"/>
</dbReference>
<sequence>MSEVSRLEKTLRKLTTSDDVQASQIASTAERILSLQPSHVYAMQCKSVALIHAGRFAAALSVLESLQREKTSFKNTATFHLHKAYCHYRLMQYTEAKAELLGQQQQLKGPTPTPARHLLAQIHYNLEEYAEAAAVYAELLAHGAYRDEVEKQELLINYTASLSACAPEKVSAVVRDEADEKTPDLLFNLATAQVEAKNYEGAQATLLQAEQLCAAAFPKSKLRSLQDALAAGSETLQAELGLPLVASTSISGDRSIETSPERCFFSEVSSNWVQQAYVAFMLHREADARRIVDLILTYKPSSAVTSAVAAILHTALQRSADFLDSHRKLKAAQHVKILSRLTSRQLLAVQYNTALLQLHAGALDRCARTVEQMKKAHPNSELTHSLRLVLAVRELKKKKVFAASSPSSLSRPTRSAADSARDVQECLRNYEAEATRRQGAGSSEVENGKRRRFMQLITAQLFLDDGDLTHALEALEALEDPVVVQRPTTVMTMASWKVQIGDVDGAVELLRKRLTAMAGGYSAAVKKAVLLWAVHDLAMSRGLYAAVGQLLKATQAADVSLQKDREVTALLVMCLAETDVTAAKSVIGILDADAAAALNGVSSDSRAAPSEKEIEAQVRDNPGVAVMNELGYRRVTAADQEGAVGGGGLPQRRRRPMRRPAKNMEGKPDPERWIPISMRSYIKDLPERRKKELKRLRAIDQEQKRRAAAAAIQKLKKAEQQQQQEEEAFPAAAAV</sequence>
<reference evidence="12" key="1">
    <citation type="journal article" date="2021" name="Microbiol. Resour. Announc.">
        <title>LGAAP: Leishmaniinae Genome Assembly and Annotation Pipeline.</title>
        <authorList>
            <person name="Almutairi H."/>
            <person name="Urbaniak M.D."/>
            <person name="Bates M.D."/>
            <person name="Jariyapan N."/>
            <person name="Kwakye-Nuako G."/>
            <person name="Thomaz-Soccol V."/>
            <person name="Al-Salem W.S."/>
            <person name="Dillon R.J."/>
            <person name="Bates P.A."/>
            <person name="Gatherer D."/>
        </authorList>
    </citation>
    <scope>NUCLEOTIDE SEQUENCE [LARGE SCALE GENOMIC DNA]</scope>
</reference>
<organism evidence="11 12">
    <name type="scientific">Leishmania orientalis</name>
    <dbReference type="NCBI Taxonomy" id="2249476"/>
    <lineage>
        <taxon>Eukaryota</taxon>
        <taxon>Discoba</taxon>
        <taxon>Euglenozoa</taxon>
        <taxon>Kinetoplastea</taxon>
        <taxon>Metakinetoplastina</taxon>
        <taxon>Trypanosomatida</taxon>
        <taxon>Trypanosomatidae</taxon>
        <taxon>Leishmaniinae</taxon>
        <taxon>Leishmania</taxon>
    </lineage>
</organism>
<feature type="compositionally biased region" description="Basic and acidic residues" evidence="9">
    <location>
        <begin position="662"/>
        <end position="672"/>
    </location>
</feature>
<keyword evidence="6" id="KW-0256">Endoplasmic reticulum</keyword>
<dbReference type="GO" id="GO:0043022">
    <property type="term" value="F:ribosome binding"/>
    <property type="evidence" value="ECO:0007669"/>
    <property type="project" value="TreeGrafter"/>
</dbReference>
<dbReference type="Gene3D" id="1.25.40.10">
    <property type="entry name" value="Tetratricopeptide repeat domain"/>
    <property type="match status" value="2"/>
</dbReference>
<proteinExistence type="inferred from homology"/>
<dbReference type="PANTHER" id="PTHR14094">
    <property type="entry name" value="SIGNAL RECOGNITION PARTICLE 72"/>
    <property type="match status" value="1"/>
</dbReference>
<dbReference type="GO" id="GO:0006614">
    <property type="term" value="P:SRP-dependent cotranslational protein targeting to membrane"/>
    <property type="evidence" value="ECO:0007669"/>
    <property type="project" value="InterPro"/>
</dbReference>
<dbReference type="GO" id="GO:0005786">
    <property type="term" value="C:signal recognition particle, endoplasmic reticulum targeting"/>
    <property type="evidence" value="ECO:0007669"/>
    <property type="project" value="UniProtKB-KW"/>
</dbReference>
<comment type="similarity">
    <text evidence="3">Belongs to the SRP72 family.</text>
</comment>
<evidence type="ECO:0000256" key="8">
    <source>
        <dbReference type="ARBA" id="ARBA00023274"/>
    </source>
</evidence>
<keyword evidence="12" id="KW-1185">Reference proteome</keyword>
<keyword evidence="7" id="KW-0733">Signal recognition particle</keyword>
<dbReference type="InterPro" id="IPR026270">
    <property type="entry name" value="SRP72"/>
</dbReference>
<feature type="compositionally biased region" description="Basic residues" evidence="9">
    <location>
        <begin position="651"/>
        <end position="661"/>
    </location>
</feature>
<gene>
    <name evidence="11" type="ORF">LSCM4_06461</name>
</gene>
<dbReference type="Pfam" id="PF08492">
    <property type="entry name" value="SRP72"/>
    <property type="match status" value="1"/>
</dbReference>
<evidence type="ECO:0000313" key="12">
    <source>
        <dbReference type="Proteomes" id="UP000674143"/>
    </source>
</evidence>